<comment type="caution">
    <text evidence="17">The sequence shown here is derived from an EMBL/GenBank/DDBJ whole genome shotgun (WGS) entry which is preliminary data.</text>
</comment>
<evidence type="ECO:0000256" key="8">
    <source>
        <dbReference type="ARBA" id="ARBA00023029"/>
    </source>
</evidence>
<name>A0A9W6BLZ1_9CHLO</name>
<evidence type="ECO:0000256" key="10">
    <source>
        <dbReference type="ARBA" id="ARBA00023235"/>
    </source>
</evidence>
<dbReference type="InterPro" id="IPR013759">
    <property type="entry name" value="Topo_IIA_B_C"/>
</dbReference>
<evidence type="ECO:0000256" key="6">
    <source>
        <dbReference type="ARBA" id="ARBA00022840"/>
    </source>
</evidence>
<keyword evidence="7" id="KW-0460">Magnesium</keyword>
<comment type="subunit">
    <text evidence="12">Homodimer.</text>
</comment>
<feature type="region of interest" description="Disordered" evidence="14">
    <location>
        <begin position="992"/>
        <end position="1012"/>
    </location>
</feature>
<evidence type="ECO:0000256" key="3">
    <source>
        <dbReference type="ARBA" id="ARBA00011080"/>
    </source>
</evidence>
<evidence type="ECO:0000256" key="4">
    <source>
        <dbReference type="ARBA" id="ARBA00022723"/>
    </source>
</evidence>
<keyword evidence="5 12" id="KW-0547">Nucleotide-binding</keyword>
<dbReference type="InterPro" id="IPR002205">
    <property type="entry name" value="Topo_IIA_dom_A"/>
</dbReference>
<dbReference type="GO" id="GO:0003677">
    <property type="term" value="F:DNA binding"/>
    <property type="evidence" value="ECO:0007669"/>
    <property type="project" value="UniProtKB-UniRule"/>
</dbReference>
<feature type="domain" description="Topo IIA-type catalytic" evidence="16">
    <location>
        <begin position="504"/>
        <end position="971"/>
    </location>
</feature>
<dbReference type="InterPro" id="IPR031660">
    <property type="entry name" value="TOPRIM_C"/>
</dbReference>
<keyword evidence="6 12" id="KW-0067">ATP-binding</keyword>
<comment type="catalytic activity">
    <reaction evidence="1 11 12">
        <text>ATP-dependent breakage, passage and rejoining of double-stranded DNA.</text>
        <dbReference type="EC" id="5.6.2.2"/>
    </reaction>
</comment>
<evidence type="ECO:0000256" key="12">
    <source>
        <dbReference type="RuleBase" id="RU362094"/>
    </source>
</evidence>
<dbReference type="InterPro" id="IPR036890">
    <property type="entry name" value="HATPase_C_sf"/>
</dbReference>
<dbReference type="SMART" id="SM00433">
    <property type="entry name" value="TOP2c"/>
    <property type="match status" value="1"/>
</dbReference>
<dbReference type="SUPFAM" id="SSF56719">
    <property type="entry name" value="Type II DNA topoisomerase"/>
    <property type="match status" value="1"/>
</dbReference>
<dbReference type="InterPro" id="IPR001154">
    <property type="entry name" value="TopoII_euk"/>
</dbReference>
<dbReference type="GO" id="GO:0000819">
    <property type="term" value="P:sister chromatid segregation"/>
    <property type="evidence" value="ECO:0007669"/>
    <property type="project" value="TreeGrafter"/>
</dbReference>
<dbReference type="Pfam" id="PF00521">
    <property type="entry name" value="DNA_topoisoIV"/>
    <property type="match status" value="2"/>
</dbReference>
<keyword evidence="13" id="KW-0175">Coiled coil</keyword>
<dbReference type="GO" id="GO:0003918">
    <property type="term" value="F:DNA topoisomerase type II (double strand cut, ATP-hydrolyzing) activity"/>
    <property type="evidence" value="ECO:0007669"/>
    <property type="project" value="UniProtKB-UniRule"/>
</dbReference>
<dbReference type="InterPro" id="IPR013760">
    <property type="entry name" value="Topo_IIA-like_dom_sf"/>
</dbReference>
<evidence type="ECO:0000256" key="7">
    <source>
        <dbReference type="ARBA" id="ARBA00022842"/>
    </source>
</evidence>
<dbReference type="PRINTS" id="PR01158">
    <property type="entry name" value="TOPISMRASEII"/>
</dbReference>
<dbReference type="Proteomes" id="UP001165080">
    <property type="component" value="Unassembled WGS sequence"/>
</dbReference>
<keyword evidence="10 11" id="KW-0413">Isomerase</keyword>
<evidence type="ECO:0000256" key="1">
    <source>
        <dbReference type="ARBA" id="ARBA00000185"/>
    </source>
</evidence>
<evidence type="ECO:0000256" key="5">
    <source>
        <dbReference type="ARBA" id="ARBA00022741"/>
    </source>
</evidence>
<evidence type="ECO:0000259" key="16">
    <source>
        <dbReference type="PROSITE" id="PS52040"/>
    </source>
</evidence>
<dbReference type="Pfam" id="PF02518">
    <property type="entry name" value="HATPase_c"/>
    <property type="match status" value="1"/>
</dbReference>
<dbReference type="InterPro" id="IPR013758">
    <property type="entry name" value="Topo_IIA_A/C_ab"/>
</dbReference>
<dbReference type="Pfam" id="PF01751">
    <property type="entry name" value="Toprim"/>
    <property type="match status" value="1"/>
</dbReference>
<comment type="similarity">
    <text evidence="3 12">Belongs to the type II topoisomerase family.</text>
</comment>
<keyword evidence="4" id="KW-0479">Metal-binding</keyword>
<dbReference type="InterPro" id="IPR013506">
    <property type="entry name" value="Topo_IIA_bsu_dom2"/>
</dbReference>
<accession>A0A9W6BLZ1</accession>
<dbReference type="GO" id="GO:0046872">
    <property type="term" value="F:metal ion binding"/>
    <property type="evidence" value="ECO:0007669"/>
    <property type="project" value="UniProtKB-KW"/>
</dbReference>
<organism evidence="17 18">
    <name type="scientific">Pleodorina starrii</name>
    <dbReference type="NCBI Taxonomy" id="330485"/>
    <lineage>
        <taxon>Eukaryota</taxon>
        <taxon>Viridiplantae</taxon>
        <taxon>Chlorophyta</taxon>
        <taxon>core chlorophytes</taxon>
        <taxon>Chlorophyceae</taxon>
        <taxon>CS clade</taxon>
        <taxon>Chlamydomonadales</taxon>
        <taxon>Volvocaceae</taxon>
        <taxon>Pleodorina</taxon>
    </lineage>
</organism>
<keyword evidence="18" id="KW-1185">Reference proteome</keyword>
<dbReference type="Gene3D" id="1.10.268.10">
    <property type="entry name" value="Topoisomerase, domain 3"/>
    <property type="match status" value="1"/>
</dbReference>
<evidence type="ECO:0000259" key="15">
    <source>
        <dbReference type="PROSITE" id="PS50880"/>
    </source>
</evidence>
<dbReference type="Gene3D" id="3.30.1490.30">
    <property type="match status" value="1"/>
</dbReference>
<dbReference type="PRINTS" id="PR00418">
    <property type="entry name" value="TPI2FAMILY"/>
</dbReference>
<dbReference type="FunFam" id="3.90.199.10:FF:000002">
    <property type="entry name" value="DNA topoisomerase 2"/>
    <property type="match status" value="1"/>
</dbReference>
<feature type="coiled-coil region" evidence="13">
    <location>
        <begin position="941"/>
        <end position="991"/>
    </location>
</feature>
<dbReference type="GO" id="GO:0000712">
    <property type="term" value="P:resolution of meiotic recombination intermediates"/>
    <property type="evidence" value="ECO:0007669"/>
    <property type="project" value="TreeGrafter"/>
</dbReference>
<reference evidence="17 18" key="1">
    <citation type="journal article" date="2023" name="Commun. Biol.">
        <title>Reorganization of the ancestral sex-determining regions during the evolution of trioecy in Pleodorina starrii.</title>
        <authorList>
            <person name="Takahashi K."/>
            <person name="Suzuki S."/>
            <person name="Kawai-Toyooka H."/>
            <person name="Yamamoto K."/>
            <person name="Hamaji T."/>
            <person name="Ootsuki R."/>
            <person name="Yamaguchi H."/>
            <person name="Kawachi M."/>
            <person name="Higashiyama T."/>
            <person name="Nozaki H."/>
        </authorList>
    </citation>
    <scope>NUCLEOTIDE SEQUENCE [LARGE SCALE GENOMIC DNA]</scope>
    <source>
        <strain evidence="17 18">NIES-4479</strain>
    </source>
</reference>
<comment type="cofactor">
    <cofactor evidence="2">
        <name>Mg(2+)</name>
        <dbReference type="ChEBI" id="CHEBI:18420"/>
    </cofactor>
</comment>
<dbReference type="SUPFAM" id="SSF54211">
    <property type="entry name" value="Ribosomal protein S5 domain 2-like"/>
    <property type="match status" value="1"/>
</dbReference>
<dbReference type="Gene3D" id="3.90.199.10">
    <property type="entry name" value="Topoisomerase II, domain 5"/>
    <property type="match status" value="1"/>
</dbReference>
<gene>
    <name evidence="17" type="primary">PLESTB001421</name>
    <name evidence="17" type="ORF">PLESTB_000876800</name>
</gene>
<comment type="function">
    <text evidence="12">Control of topological states of DNA by transient breakage and subsequent rejoining of DNA strands. Topoisomerase II makes double-strand breaks.</text>
</comment>
<feature type="domain" description="Toprim" evidence="15">
    <location>
        <begin position="241"/>
        <end position="361"/>
    </location>
</feature>
<protein>
    <recommendedName>
        <fullName evidence="12">DNA topoisomerase 2</fullName>
        <ecNumber evidence="12">5.6.2.2</ecNumber>
    </recommendedName>
</protein>
<evidence type="ECO:0000256" key="9">
    <source>
        <dbReference type="ARBA" id="ARBA00023125"/>
    </source>
</evidence>
<dbReference type="InterPro" id="IPR001241">
    <property type="entry name" value="Topo_IIA"/>
</dbReference>
<sequence>MVKRELVVVPALYKIFDEVLVNAIDHVTRLVQQHASGADGVVPVRNIRVNIDQGTGQIEVTNDGDGLDAERHPEHGLWVPELVFGHLLTSGNYDDDEERVVGGQNGIGAKACNIFSKWFEICNKLAELIVKRRRSSAIKPQHIKNHLVLFIKCLVPNPTFDSQTKDLLTTPASRFGSKVEIDDKFMERLYKTGLVDRALALSGVTEDKQLRRTDGRKTALVHGITKLDDAVWAGTARSLECTLILTEGDSAKAMALSGLEVVGRERYGVFPLRGKLLNVKDVSARKLAENEEISMLKKILGLESGRDYSVELESCRPWPLRYGRIMIMTDQDTDGSHIKGLLFNLFQTLWPSLFERSGFMCSLLTPIVKVRKGSQELQFYNLTDYENWVAARRGAADYAGWDTKYYKGLATSKDDEARGYFRDMKVVQYVYTAQHNQSTAAIDLAFNKKRADDRKEWLGGYDRQATLKYDTSAGGGGAQNSVPYEEFVHKELIHFSTYDVERSIPSVVDGLKISQRKVLFGCFKRKLTSEVRVAQLAAYVSEHTAYHHGEASLQATIVGMAQDFVGSNNINLLMPNGQFGTRVQGGKNAGSPRYIYTELSKAAFKIFRQEDAPVLKYMEDDGQAVEPEFYAPILPMVLINGALGIGTGFSTNVPCYSPQDVIVALRSCLTVGVDAGSDEDYGLMPWYRGFTGNVFRYNGKWVSKGRWERLVPTGGAGAAGVAVTKVRITELPVGSWTEDYKEMLEQLRVQGIIISYESNYFNDTVDFTVTFPWSSDGRSEMELRQPPLPLPRDDDMAAVPDVGGTLDALLKLVSSKNLGTNNMYLFNSRGQIKKYSGPGEILREFVDVRLDVYIRRKAHQLQQLEATVNLLRQRVRFLSNVISGELAMTQLSKQALEARLEEMEFPRLAETGVLGVPMQNSSSSYNYLLRMPIYNLTPDKKREMEGELTALECQVEELHGLEPREIWLRELDELEQCLNEVEAARLKSRQDIKAGAPTAPTPGKRARRRVVA</sequence>
<evidence type="ECO:0000256" key="2">
    <source>
        <dbReference type="ARBA" id="ARBA00001946"/>
    </source>
</evidence>
<dbReference type="InterPro" id="IPR013757">
    <property type="entry name" value="Topo_IIA_A_a_sf"/>
</dbReference>
<dbReference type="PROSITE" id="PS52040">
    <property type="entry name" value="TOPO_IIA"/>
    <property type="match status" value="1"/>
</dbReference>
<dbReference type="Gene3D" id="3.30.1360.40">
    <property type="match status" value="1"/>
</dbReference>
<proteinExistence type="inferred from homology"/>
<keyword evidence="8 11" id="KW-0799">Topoisomerase</keyword>
<dbReference type="InterPro" id="IPR006171">
    <property type="entry name" value="TOPRIM_dom"/>
</dbReference>
<dbReference type="InterPro" id="IPR020568">
    <property type="entry name" value="Ribosomal_Su5_D2-typ_SF"/>
</dbReference>
<evidence type="ECO:0000256" key="11">
    <source>
        <dbReference type="PROSITE-ProRule" id="PRU01384"/>
    </source>
</evidence>
<dbReference type="SMART" id="SM00434">
    <property type="entry name" value="TOP4c"/>
    <property type="match status" value="1"/>
</dbReference>
<dbReference type="AlphaFoldDB" id="A0A9W6BLZ1"/>
<dbReference type="GO" id="GO:0005634">
    <property type="term" value="C:nucleus"/>
    <property type="evidence" value="ECO:0007669"/>
    <property type="project" value="TreeGrafter"/>
</dbReference>
<evidence type="ECO:0000313" key="18">
    <source>
        <dbReference type="Proteomes" id="UP001165080"/>
    </source>
</evidence>
<dbReference type="GO" id="GO:0006265">
    <property type="term" value="P:DNA topological change"/>
    <property type="evidence" value="ECO:0007669"/>
    <property type="project" value="UniProtKB-UniRule"/>
</dbReference>
<dbReference type="PROSITE" id="PS00177">
    <property type="entry name" value="TOPOISOMERASE_II"/>
    <property type="match status" value="1"/>
</dbReference>
<dbReference type="Pfam" id="PF16898">
    <property type="entry name" value="TOPRIM_C"/>
    <property type="match status" value="1"/>
</dbReference>
<dbReference type="FunFam" id="3.40.50.670:FF:000001">
    <property type="entry name" value="DNA topoisomerase 2"/>
    <property type="match status" value="1"/>
</dbReference>
<feature type="coiled-coil region" evidence="13">
    <location>
        <begin position="854"/>
        <end position="881"/>
    </location>
</feature>
<evidence type="ECO:0000256" key="13">
    <source>
        <dbReference type="SAM" id="Coils"/>
    </source>
</evidence>
<dbReference type="EMBL" id="BRXU01000010">
    <property type="protein sequence ID" value="GLC54534.1"/>
    <property type="molecule type" value="Genomic_DNA"/>
</dbReference>
<evidence type="ECO:0000313" key="17">
    <source>
        <dbReference type="EMBL" id="GLC54534.1"/>
    </source>
</evidence>
<dbReference type="EC" id="5.6.2.2" evidence="12"/>
<dbReference type="Pfam" id="PF00204">
    <property type="entry name" value="DNA_gyraseB"/>
    <property type="match status" value="1"/>
</dbReference>
<dbReference type="GO" id="GO:0005524">
    <property type="term" value="F:ATP binding"/>
    <property type="evidence" value="ECO:0007669"/>
    <property type="project" value="UniProtKB-UniRule"/>
</dbReference>
<dbReference type="PANTHER" id="PTHR10169:SF38">
    <property type="entry name" value="DNA TOPOISOMERASE 2"/>
    <property type="match status" value="1"/>
</dbReference>
<dbReference type="Gene3D" id="3.30.565.10">
    <property type="entry name" value="Histidine kinase-like ATPase, C-terminal domain"/>
    <property type="match status" value="1"/>
</dbReference>
<dbReference type="PROSITE" id="PS50880">
    <property type="entry name" value="TOPRIM"/>
    <property type="match status" value="1"/>
</dbReference>
<keyword evidence="9 11" id="KW-0238">DNA-binding</keyword>
<evidence type="ECO:0000256" key="14">
    <source>
        <dbReference type="SAM" id="MobiDB-lite"/>
    </source>
</evidence>
<feature type="active site" description="O-(5'-phospho-DNA)-tyrosine intermediate" evidence="11">
    <location>
        <position position="594"/>
    </location>
</feature>
<dbReference type="InterPro" id="IPR003594">
    <property type="entry name" value="HATPase_dom"/>
</dbReference>
<dbReference type="Gene3D" id="3.40.50.670">
    <property type="match status" value="1"/>
</dbReference>
<dbReference type="InterPro" id="IPR050634">
    <property type="entry name" value="DNA_Topoisomerase_II"/>
</dbReference>
<dbReference type="PANTHER" id="PTHR10169">
    <property type="entry name" value="DNA TOPOISOMERASE/GYRASE"/>
    <property type="match status" value="1"/>
</dbReference>
<dbReference type="SUPFAM" id="SSF55874">
    <property type="entry name" value="ATPase domain of HSP90 chaperone/DNA topoisomerase II/histidine kinase"/>
    <property type="match status" value="1"/>
</dbReference>
<dbReference type="InterPro" id="IPR018522">
    <property type="entry name" value="TopoIIA_CS"/>
</dbReference>